<dbReference type="Proteomes" id="UP000886879">
    <property type="component" value="Unassembled WGS sequence"/>
</dbReference>
<keyword evidence="1" id="KW-0812">Transmembrane</keyword>
<gene>
    <name evidence="3" type="ORF">IAD31_09875</name>
</gene>
<sequence length="145" mass="16518">MDRMIGGIIIALLFCGIGFLFARIGYCFFRDRNRQKRRCLSQTRGTIVGIQRMPIKTSRRRRMCYFPVYEYTVNGQVLRVELQFGTTRCLYHIGDGVNVRYDASQPDCSYLEGYQEDHTSAMGCLIAGVLSMVCGVFVLAMVCLV</sequence>
<proteinExistence type="predicted"/>
<accession>A0A9D1CI12</accession>
<evidence type="ECO:0000259" key="2">
    <source>
        <dbReference type="Pfam" id="PF12158"/>
    </source>
</evidence>
<name>A0A9D1CI12_9FIRM</name>
<keyword evidence="1" id="KW-1133">Transmembrane helix</keyword>
<evidence type="ECO:0000313" key="3">
    <source>
        <dbReference type="EMBL" id="HIQ61878.1"/>
    </source>
</evidence>
<comment type="caution">
    <text evidence="3">The sequence shown here is derived from an EMBL/GenBank/DDBJ whole genome shotgun (WGS) entry which is preliminary data.</text>
</comment>
<dbReference type="EMBL" id="DVFO01000106">
    <property type="protein sequence ID" value="HIQ61878.1"/>
    <property type="molecule type" value="Genomic_DNA"/>
</dbReference>
<evidence type="ECO:0000313" key="4">
    <source>
        <dbReference type="Proteomes" id="UP000886879"/>
    </source>
</evidence>
<dbReference type="AlphaFoldDB" id="A0A9D1CI12"/>
<feature type="domain" description="DUF3592" evidence="2">
    <location>
        <begin position="43"/>
        <end position="113"/>
    </location>
</feature>
<protein>
    <submittedName>
        <fullName evidence="3">DUF3592 domain-containing protein</fullName>
    </submittedName>
</protein>
<feature type="transmembrane region" description="Helical" evidence="1">
    <location>
        <begin position="6"/>
        <end position="29"/>
    </location>
</feature>
<reference evidence="3" key="1">
    <citation type="submission" date="2020-10" db="EMBL/GenBank/DDBJ databases">
        <authorList>
            <person name="Gilroy R."/>
        </authorList>
    </citation>
    <scope>NUCLEOTIDE SEQUENCE</scope>
    <source>
        <strain evidence="3">ChiGjej2B2-12916</strain>
    </source>
</reference>
<dbReference type="Pfam" id="PF12158">
    <property type="entry name" value="DUF3592"/>
    <property type="match status" value="1"/>
</dbReference>
<reference evidence="3" key="2">
    <citation type="journal article" date="2021" name="PeerJ">
        <title>Extensive microbial diversity within the chicken gut microbiome revealed by metagenomics and culture.</title>
        <authorList>
            <person name="Gilroy R."/>
            <person name="Ravi A."/>
            <person name="Getino M."/>
            <person name="Pursley I."/>
            <person name="Horton D.L."/>
            <person name="Alikhan N.F."/>
            <person name="Baker D."/>
            <person name="Gharbi K."/>
            <person name="Hall N."/>
            <person name="Watson M."/>
            <person name="Adriaenssens E.M."/>
            <person name="Foster-Nyarko E."/>
            <person name="Jarju S."/>
            <person name="Secka A."/>
            <person name="Antonio M."/>
            <person name="Oren A."/>
            <person name="Chaudhuri R.R."/>
            <person name="La Ragione R."/>
            <person name="Hildebrand F."/>
            <person name="Pallen M.J."/>
        </authorList>
    </citation>
    <scope>NUCLEOTIDE SEQUENCE</scope>
    <source>
        <strain evidence="3">ChiGjej2B2-12916</strain>
    </source>
</reference>
<dbReference type="InterPro" id="IPR021994">
    <property type="entry name" value="DUF3592"/>
</dbReference>
<feature type="transmembrane region" description="Helical" evidence="1">
    <location>
        <begin position="121"/>
        <end position="142"/>
    </location>
</feature>
<evidence type="ECO:0000256" key="1">
    <source>
        <dbReference type="SAM" id="Phobius"/>
    </source>
</evidence>
<keyword evidence="1" id="KW-0472">Membrane</keyword>
<organism evidence="3 4">
    <name type="scientific">Candidatus Enterenecus faecium</name>
    <dbReference type="NCBI Taxonomy" id="2840780"/>
    <lineage>
        <taxon>Bacteria</taxon>
        <taxon>Bacillati</taxon>
        <taxon>Bacillota</taxon>
        <taxon>Clostridia</taxon>
        <taxon>Eubacteriales</taxon>
        <taxon>Candidatus Enterenecus</taxon>
    </lineage>
</organism>